<sequence>MPEGRSQIRSGGSGSVGLRRLLLWPGLSRNVAASARRVRRGEWRPPYLNGAREAGAGSRSTPPNRYRAGASRQSKNSRTTRSTSFRSRSGSRTVRTASPCMMHCIISARTAAVSASRPRPPVALGLHIQAITSARARRSDAWIAAPIDASRVPSALISRNSAGFMMPGSASRHWFTRAMVRSDRSQWESRAAMSSRTFSSCSSMMASTTAPLFSTYR</sequence>
<reference evidence="2" key="1">
    <citation type="submission" date="2013-08" db="EMBL/GenBank/DDBJ databases">
        <title>Comparison of modified E. coli strains.</title>
        <authorList>
            <person name="Juergensen J."/>
            <person name="Bonge A."/>
            <person name="Streit W.R."/>
        </authorList>
    </citation>
    <scope>NUCLEOTIDE SEQUENCE</scope>
</reference>
<name>A0A0H3U7A6_9BACT</name>
<feature type="region of interest" description="Disordered" evidence="1">
    <location>
        <begin position="46"/>
        <end position="94"/>
    </location>
</feature>
<dbReference type="AlphaFoldDB" id="A0A0H3U7A6"/>
<feature type="compositionally biased region" description="Low complexity" evidence="1">
    <location>
        <begin position="71"/>
        <end position="94"/>
    </location>
</feature>
<evidence type="ECO:0000313" key="2">
    <source>
        <dbReference type="EMBL" id="AIF26350.1"/>
    </source>
</evidence>
<proteinExistence type="predicted"/>
<evidence type="ECO:0000256" key="1">
    <source>
        <dbReference type="SAM" id="MobiDB-lite"/>
    </source>
</evidence>
<organism evidence="2">
    <name type="scientific">uncultured bacterium fosmid pJB190D12_contig II</name>
    <dbReference type="NCBI Taxonomy" id="1478060"/>
    <lineage>
        <taxon>Bacteria</taxon>
        <taxon>environmental samples</taxon>
    </lineage>
</organism>
<accession>A0A0H3U7A6</accession>
<protein>
    <submittedName>
        <fullName evidence="2">Uncharacterized protein</fullName>
    </submittedName>
</protein>
<dbReference type="EMBL" id="KF540227">
    <property type="protein sequence ID" value="AIF26350.1"/>
    <property type="molecule type" value="Genomic_DNA"/>
</dbReference>